<sequence length="74" mass="8180">MVQRIANKDVISKQRQERTASNPDKSAINKLRREKVTAKRVARRASNGSIHSRSSGCIVPVLPDDPALDSSVRI</sequence>
<feature type="compositionally biased region" description="Basic and acidic residues" evidence="1">
    <location>
        <begin position="1"/>
        <end position="18"/>
    </location>
</feature>
<feature type="region of interest" description="Disordered" evidence="1">
    <location>
        <begin position="1"/>
        <end position="74"/>
    </location>
</feature>
<reference evidence="2 3" key="1">
    <citation type="submission" date="2024-01" db="EMBL/GenBank/DDBJ databases">
        <title>The complete chloroplast genome sequence of Lithospermum erythrorhizon: insights into the phylogenetic relationship among Boraginaceae species and the maternal lineages of purple gromwells.</title>
        <authorList>
            <person name="Okada T."/>
            <person name="Watanabe K."/>
        </authorList>
    </citation>
    <scope>NUCLEOTIDE SEQUENCE [LARGE SCALE GENOMIC DNA]</scope>
</reference>
<proteinExistence type="predicted"/>
<feature type="compositionally biased region" description="Basic residues" evidence="1">
    <location>
        <begin position="30"/>
        <end position="43"/>
    </location>
</feature>
<evidence type="ECO:0000256" key="1">
    <source>
        <dbReference type="SAM" id="MobiDB-lite"/>
    </source>
</evidence>
<protein>
    <submittedName>
        <fullName evidence="2">Uncharacterized protein</fullName>
    </submittedName>
</protein>
<evidence type="ECO:0000313" key="2">
    <source>
        <dbReference type="EMBL" id="GAA0185406.1"/>
    </source>
</evidence>
<feature type="compositionally biased region" description="Polar residues" evidence="1">
    <location>
        <begin position="46"/>
        <end position="55"/>
    </location>
</feature>
<gene>
    <name evidence="2" type="ORF">LIER_32694</name>
</gene>
<dbReference type="AlphaFoldDB" id="A0AAV3RUJ9"/>
<name>A0AAV3RUJ9_LITER</name>
<comment type="caution">
    <text evidence="2">The sequence shown here is derived from an EMBL/GenBank/DDBJ whole genome shotgun (WGS) entry which is preliminary data.</text>
</comment>
<organism evidence="2 3">
    <name type="scientific">Lithospermum erythrorhizon</name>
    <name type="common">Purple gromwell</name>
    <name type="synonym">Lithospermum officinale var. erythrorhizon</name>
    <dbReference type="NCBI Taxonomy" id="34254"/>
    <lineage>
        <taxon>Eukaryota</taxon>
        <taxon>Viridiplantae</taxon>
        <taxon>Streptophyta</taxon>
        <taxon>Embryophyta</taxon>
        <taxon>Tracheophyta</taxon>
        <taxon>Spermatophyta</taxon>
        <taxon>Magnoliopsida</taxon>
        <taxon>eudicotyledons</taxon>
        <taxon>Gunneridae</taxon>
        <taxon>Pentapetalae</taxon>
        <taxon>asterids</taxon>
        <taxon>lamiids</taxon>
        <taxon>Boraginales</taxon>
        <taxon>Boraginaceae</taxon>
        <taxon>Boraginoideae</taxon>
        <taxon>Lithospermeae</taxon>
        <taxon>Lithospermum</taxon>
    </lineage>
</organism>
<accession>A0AAV3RUJ9</accession>
<dbReference type="EMBL" id="BAABME010012679">
    <property type="protein sequence ID" value="GAA0185406.1"/>
    <property type="molecule type" value="Genomic_DNA"/>
</dbReference>
<keyword evidence="3" id="KW-1185">Reference proteome</keyword>
<dbReference type="Proteomes" id="UP001454036">
    <property type="component" value="Unassembled WGS sequence"/>
</dbReference>
<evidence type="ECO:0000313" key="3">
    <source>
        <dbReference type="Proteomes" id="UP001454036"/>
    </source>
</evidence>